<organism evidence="3 4">
    <name type="scientific">Pseudodesulfovibrio portus</name>
    <dbReference type="NCBI Taxonomy" id="231439"/>
    <lineage>
        <taxon>Bacteria</taxon>
        <taxon>Pseudomonadati</taxon>
        <taxon>Thermodesulfobacteriota</taxon>
        <taxon>Desulfovibrionia</taxon>
        <taxon>Desulfovibrionales</taxon>
        <taxon>Desulfovibrionaceae</taxon>
    </lineage>
</organism>
<keyword evidence="2" id="KW-0732">Signal</keyword>
<keyword evidence="4" id="KW-1185">Reference proteome</keyword>
<dbReference type="EMBL" id="AP026708">
    <property type="protein sequence ID" value="BDQ34240.1"/>
    <property type="molecule type" value="Genomic_DNA"/>
</dbReference>
<evidence type="ECO:0000256" key="1">
    <source>
        <dbReference type="SAM" id="Phobius"/>
    </source>
</evidence>
<feature type="chain" id="PRO_5045313287" evidence="2">
    <location>
        <begin position="29"/>
        <end position="369"/>
    </location>
</feature>
<name>A0ABM8AS26_9BACT</name>
<evidence type="ECO:0000313" key="3">
    <source>
        <dbReference type="EMBL" id="BDQ34240.1"/>
    </source>
</evidence>
<proteinExistence type="predicted"/>
<keyword evidence="1" id="KW-0812">Transmembrane</keyword>
<feature type="signal peptide" evidence="2">
    <location>
        <begin position="1"/>
        <end position="28"/>
    </location>
</feature>
<keyword evidence="1" id="KW-1133">Transmembrane helix</keyword>
<sequence>MTFARNNTMTLRLLLLLALLGLPSPALSAGILLLHGLDSPTPWTDAVAAGAAGEAGSGASLNHAYLGGPSVDEDTIDAVAQRLKETLNPAARVVIATDETAGAFAGKYREELFPGAAVVLTGPGQIDPGGPALCGNCVALPLEADLDGTLDLIFDLRPETRLVIGISDSSPRGLAARAALERAMKRREEKTALIFPGHEPGDDEGLDIDRLGQVLGGMPGRSVAVLLWYGEDNKGLPVSDRQLADLFRAHINSPIFVLTDAVLGSGVVGGMLATGRDTGRYAMRTAKRILAGEPAREMLPEPVPATVVLDGLALARFGMTPMEGATVVNAPGTPGGSDEIATGFAPTAAAGLLAFAVLFFLLRRYRQKM</sequence>
<reference evidence="3" key="1">
    <citation type="submission" date="2022-08" db="EMBL/GenBank/DDBJ databases">
        <title>Genome Sequence of the sulphate-reducing bacterium, Pseudodesulfovibrio portus JCM14722.</title>
        <authorList>
            <person name="Kondo R."/>
            <person name="Kataoka T."/>
        </authorList>
    </citation>
    <scope>NUCLEOTIDE SEQUENCE</scope>
    <source>
        <strain evidence="3">JCM 14722</strain>
    </source>
</reference>
<accession>A0ABM8AS26</accession>
<evidence type="ECO:0000256" key="2">
    <source>
        <dbReference type="SAM" id="SignalP"/>
    </source>
</evidence>
<dbReference type="Proteomes" id="UP001061361">
    <property type="component" value="Chromosome"/>
</dbReference>
<dbReference type="RefSeq" id="WP_264981139.1">
    <property type="nucleotide sequence ID" value="NZ_AP026708.1"/>
</dbReference>
<keyword evidence="1" id="KW-0472">Membrane</keyword>
<gene>
    <name evidence="3" type="ORF">JCM14722_17820</name>
</gene>
<evidence type="ECO:0000313" key="4">
    <source>
        <dbReference type="Proteomes" id="UP001061361"/>
    </source>
</evidence>
<protein>
    <submittedName>
        <fullName evidence="3">Uncharacterized protein</fullName>
    </submittedName>
</protein>
<feature type="transmembrane region" description="Helical" evidence="1">
    <location>
        <begin position="343"/>
        <end position="362"/>
    </location>
</feature>